<keyword evidence="1" id="KW-0732">Signal</keyword>
<dbReference type="InterPro" id="IPR011041">
    <property type="entry name" value="Quinoprot_gluc/sorb_DH_b-prop"/>
</dbReference>
<sequence>MSRHILSLVLLTALAVPLAAQPIEHDAVYVYLVDTLPPATVGVAYEPIEGAIYALAGSGDLYRKPLEPEGPIELVAEAAEQGEGFRPFGIDIGPDGTIYLVGSRTTETMNVGVLRRGRAEGQGRVWTTVAETEPYPLGRTAYDHSVSAVAVHPSGEWLAVNSGSRTDHGEVQDAEGDFPGLREVPLTSAILRVPADATDLVIPADSAALVDGGFLFADGTRNSFGLAFAPDGELFGAENSGDRDDGEELNWLREGHHYGFPWRMGTNDTPQQFPGYDPDADPLVQPESGAYQNGDFYDDPTYPAPPAGVTFSDPLRNAGPDADELRLPDGTIVDASEMGMTATTFTPHRSPLGLSFIPADTGIFTLDQLGCDAVVLSWTDGEDDSGSLLAPFDDTGEDLLCLDLHDDRERVEARRLVSGFRNPIDTALEGAEKLYVAEFSEPYGLWAVEINGADVGPTPEDAIAVAVAPNPLRGGGEVAVTLAAAGPARVRLVDALGRTVATLHDGLLPAGTARLDVEAEGLAAGTYLAVVEAGGARVVRPLTVAR</sequence>
<organism evidence="3 4">
    <name type="scientific">Rubrivirga marina</name>
    <dbReference type="NCBI Taxonomy" id="1196024"/>
    <lineage>
        <taxon>Bacteria</taxon>
        <taxon>Pseudomonadati</taxon>
        <taxon>Rhodothermota</taxon>
        <taxon>Rhodothermia</taxon>
        <taxon>Rhodothermales</taxon>
        <taxon>Rubricoccaceae</taxon>
        <taxon>Rubrivirga</taxon>
    </lineage>
</organism>
<dbReference type="InterPro" id="IPR012938">
    <property type="entry name" value="Glc/Sorbosone_DH"/>
</dbReference>
<reference evidence="3 4" key="1">
    <citation type="submission" date="2016-11" db="EMBL/GenBank/DDBJ databases">
        <title>Study of marine rhodopsin-containing bacteria.</title>
        <authorList>
            <person name="Yoshizawa S."/>
            <person name="Kumagai Y."/>
            <person name="Kogure K."/>
        </authorList>
    </citation>
    <scope>NUCLEOTIDE SEQUENCE [LARGE SCALE GENOMIC DNA]</scope>
    <source>
        <strain evidence="3 4">SAORIC-28</strain>
    </source>
</reference>
<keyword evidence="4" id="KW-1185">Reference proteome</keyword>
<dbReference type="AlphaFoldDB" id="A0A271IVP9"/>
<dbReference type="InterPro" id="IPR011042">
    <property type="entry name" value="6-blade_b-propeller_TolB-like"/>
</dbReference>
<feature type="signal peptide" evidence="1">
    <location>
        <begin position="1"/>
        <end position="20"/>
    </location>
</feature>
<dbReference type="SUPFAM" id="SSF50952">
    <property type="entry name" value="Soluble quinoprotein glucose dehydrogenase"/>
    <property type="match status" value="1"/>
</dbReference>
<proteinExistence type="predicted"/>
<accession>A0A271IVP9</accession>
<dbReference type="RefSeq" id="WP_095508827.1">
    <property type="nucleotide sequence ID" value="NZ_MQWD01000001.1"/>
</dbReference>
<evidence type="ECO:0000256" key="1">
    <source>
        <dbReference type="SAM" id="SignalP"/>
    </source>
</evidence>
<protein>
    <recommendedName>
        <fullName evidence="2">Glucose/Sorbosone dehydrogenase domain-containing protein</fullName>
    </recommendedName>
</protein>
<feature type="domain" description="Glucose/Sorbosone dehydrogenase" evidence="2">
    <location>
        <begin position="96"/>
        <end position="267"/>
    </location>
</feature>
<comment type="caution">
    <text evidence="3">The sequence shown here is derived from an EMBL/GenBank/DDBJ whole genome shotgun (WGS) entry which is preliminary data.</text>
</comment>
<evidence type="ECO:0000259" key="2">
    <source>
        <dbReference type="Pfam" id="PF07995"/>
    </source>
</evidence>
<name>A0A271IVP9_9BACT</name>
<dbReference type="Pfam" id="PF07995">
    <property type="entry name" value="GSDH"/>
    <property type="match status" value="1"/>
</dbReference>
<dbReference type="Gene3D" id="2.120.10.30">
    <property type="entry name" value="TolB, C-terminal domain"/>
    <property type="match status" value="1"/>
</dbReference>
<dbReference type="EMBL" id="MQWD01000001">
    <property type="protein sequence ID" value="PAP75190.1"/>
    <property type="molecule type" value="Genomic_DNA"/>
</dbReference>
<evidence type="ECO:0000313" key="3">
    <source>
        <dbReference type="EMBL" id="PAP75190.1"/>
    </source>
</evidence>
<feature type="chain" id="PRO_5012402480" description="Glucose/Sorbosone dehydrogenase domain-containing protein" evidence="1">
    <location>
        <begin position="21"/>
        <end position="546"/>
    </location>
</feature>
<gene>
    <name evidence="3" type="ORF">BSZ37_01395</name>
</gene>
<evidence type="ECO:0000313" key="4">
    <source>
        <dbReference type="Proteomes" id="UP000216339"/>
    </source>
</evidence>
<dbReference type="Proteomes" id="UP000216339">
    <property type="component" value="Unassembled WGS sequence"/>
</dbReference>